<evidence type="ECO:0000313" key="1">
    <source>
        <dbReference type="EMBL" id="EKX41578.1"/>
    </source>
</evidence>
<reference evidence="2" key="3">
    <citation type="submission" date="2015-06" db="UniProtKB">
        <authorList>
            <consortium name="EnsemblProtists"/>
        </authorList>
    </citation>
    <scope>IDENTIFICATION</scope>
</reference>
<dbReference type="AlphaFoldDB" id="L1IZ81"/>
<dbReference type="HOGENOM" id="CLU_1237069_0_0_1"/>
<dbReference type="GeneID" id="17298332"/>
<protein>
    <submittedName>
        <fullName evidence="1 2">Uncharacterized protein</fullName>
    </submittedName>
</protein>
<sequence>MVRFNGNAEAFEMLDNSLIRLYLRAGCNVMLCNYRGVNPTRRSRKFDASYSTSRDLKLKEDSSILQKTVGKFVRKLERLVNWCVVTERDSMILDAEAVLQYLIRVHQVRRSRLLVFGHSIGGAVAAILSDKYQTPTCNSRSFARLSKIVSGWEMEVARRWPRICRSKWTEYCVGDKIIPYTCSLHHAVHKMKGDVPASGSKGSSLSLEVLDADNHNRIYTKTELAKHVSLMRRALRLSARA</sequence>
<dbReference type="PaxDb" id="55529-EKX41578"/>
<dbReference type="KEGG" id="gtt:GUITHDRAFT_112289"/>
<organism evidence="1">
    <name type="scientific">Guillardia theta (strain CCMP2712)</name>
    <name type="common">Cryptophyte</name>
    <dbReference type="NCBI Taxonomy" id="905079"/>
    <lineage>
        <taxon>Eukaryota</taxon>
        <taxon>Cryptophyceae</taxon>
        <taxon>Pyrenomonadales</taxon>
        <taxon>Geminigeraceae</taxon>
        <taxon>Guillardia</taxon>
    </lineage>
</organism>
<reference evidence="3" key="2">
    <citation type="submission" date="2012-11" db="EMBL/GenBank/DDBJ databases">
        <authorList>
            <person name="Kuo A."/>
            <person name="Curtis B.A."/>
            <person name="Tanifuji G."/>
            <person name="Burki F."/>
            <person name="Gruber A."/>
            <person name="Irimia M."/>
            <person name="Maruyama S."/>
            <person name="Arias M.C."/>
            <person name="Ball S.G."/>
            <person name="Gile G.H."/>
            <person name="Hirakawa Y."/>
            <person name="Hopkins J.F."/>
            <person name="Rensing S.A."/>
            <person name="Schmutz J."/>
            <person name="Symeonidi A."/>
            <person name="Elias M."/>
            <person name="Eveleigh R.J."/>
            <person name="Herman E.K."/>
            <person name="Klute M.J."/>
            <person name="Nakayama T."/>
            <person name="Obornik M."/>
            <person name="Reyes-Prieto A."/>
            <person name="Armbrust E.V."/>
            <person name="Aves S.J."/>
            <person name="Beiko R.G."/>
            <person name="Coutinho P."/>
            <person name="Dacks J.B."/>
            <person name="Durnford D.G."/>
            <person name="Fast N.M."/>
            <person name="Green B.R."/>
            <person name="Grisdale C."/>
            <person name="Hempe F."/>
            <person name="Henrissat B."/>
            <person name="Hoppner M.P."/>
            <person name="Ishida K.-I."/>
            <person name="Kim E."/>
            <person name="Koreny L."/>
            <person name="Kroth P.G."/>
            <person name="Liu Y."/>
            <person name="Malik S.-B."/>
            <person name="Maier U.G."/>
            <person name="McRose D."/>
            <person name="Mock T."/>
            <person name="Neilson J.A."/>
            <person name="Onodera N.T."/>
            <person name="Poole A.M."/>
            <person name="Pritham E.J."/>
            <person name="Richards T.A."/>
            <person name="Rocap G."/>
            <person name="Roy S.W."/>
            <person name="Sarai C."/>
            <person name="Schaack S."/>
            <person name="Shirato S."/>
            <person name="Slamovits C.H."/>
            <person name="Spencer D.F."/>
            <person name="Suzuki S."/>
            <person name="Worden A.Z."/>
            <person name="Zauner S."/>
            <person name="Barry K."/>
            <person name="Bell C."/>
            <person name="Bharti A.K."/>
            <person name="Crow J.A."/>
            <person name="Grimwood J."/>
            <person name="Kramer R."/>
            <person name="Lindquist E."/>
            <person name="Lucas S."/>
            <person name="Salamov A."/>
            <person name="McFadden G.I."/>
            <person name="Lane C.E."/>
            <person name="Keeling P.J."/>
            <person name="Gray M.W."/>
            <person name="Grigoriev I.V."/>
            <person name="Archibald J.M."/>
        </authorList>
    </citation>
    <scope>NUCLEOTIDE SEQUENCE</scope>
    <source>
        <strain evidence="3">CCMP2712</strain>
    </source>
</reference>
<dbReference type="Gene3D" id="3.40.50.1820">
    <property type="entry name" value="alpha/beta hydrolase"/>
    <property type="match status" value="1"/>
</dbReference>
<name>L1IZ81_GUITC</name>
<proteinExistence type="predicted"/>
<dbReference type="Proteomes" id="UP000011087">
    <property type="component" value="Unassembled WGS sequence"/>
</dbReference>
<dbReference type="OrthoDB" id="446723at2759"/>
<reference evidence="1 3" key="1">
    <citation type="journal article" date="2012" name="Nature">
        <title>Algal genomes reveal evolutionary mosaicism and the fate of nucleomorphs.</title>
        <authorList>
            <consortium name="DOE Joint Genome Institute"/>
            <person name="Curtis B.A."/>
            <person name="Tanifuji G."/>
            <person name="Burki F."/>
            <person name="Gruber A."/>
            <person name="Irimia M."/>
            <person name="Maruyama S."/>
            <person name="Arias M.C."/>
            <person name="Ball S.G."/>
            <person name="Gile G.H."/>
            <person name="Hirakawa Y."/>
            <person name="Hopkins J.F."/>
            <person name="Kuo A."/>
            <person name="Rensing S.A."/>
            <person name="Schmutz J."/>
            <person name="Symeonidi A."/>
            <person name="Elias M."/>
            <person name="Eveleigh R.J."/>
            <person name="Herman E.K."/>
            <person name="Klute M.J."/>
            <person name="Nakayama T."/>
            <person name="Obornik M."/>
            <person name="Reyes-Prieto A."/>
            <person name="Armbrust E.V."/>
            <person name="Aves S.J."/>
            <person name="Beiko R.G."/>
            <person name="Coutinho P."/>
            <person name="Dacks J.B."/>
            <person name="Durnford D.G."/>
            <person name="Fast N.M."/>
            <person name="Green B.R."/>
            <person name="Grisdale C.J."/>
            <person name="Hempel F."/>
            <person name="Henrissat B."/>
            <person name="Hoppner M.P."/>
            <person name="Ishida K."/>
            <person name="Kim E."/>
            <person name="Koreny L."/>
            <person name="Kroth P.G."/>
            <person name="Liu Y."/>
            <person name="Malik S.B."/>
            <person name="Maier U.G."/>
            <person name="McRose D."/>
            <person name="Mock T."/>
            <person name="Neilson J.A."/>
            <person name="Onodera N.T."/>
            <person name="Poole A.M."/>
            <person name="Pritham E.J."/>
            <person name="Richards T.A."/>
            <person name="Rocap G."/>
            <person name="Roy S.W."/>
            <person name="Sarai C."/>
            <person name="Schaack S."/>
            <person name="Shirato S."/>
            <person name="Slamovits C.H."/>
            <person name="Spencer D.F."/>
            <person name="Suzuki S."/>
            <person name="Worden A.Z."/>
            <person name="Zauner S."/>
            <person name="Barry K."/>
            <person name="Bell C."/>
            <person name="Bharti A.K."/>
            <person name="Crow J.A."/>
            <person name="Grimwood J."/>
            <person name="Kramer R."/>
            <person name="Lindquist E."/>
            <person name="Lucas S."/>
            <person name="Salamov A."/>
            <person name="McFadden G.I."/>
            <person name="Lane C.E."/>
            <person name="Keeling P.J."/>
            <person name="Gray M.W."/>
            <person name="Grigoriev I.V."/>
            <person name="Archibald J.M."/>
        </authorList>
    </citation>
    <scope>NUCLEOTIDE SEQUENCE</scope>
    <source>
        <strain evidence="1 3">CCMP2712</strain>
    </source>
</reference>
<gene>
    <name evidence="1" type="ORF">GUITHDRAFT_112289</name>
</gene>
<dbReference type="SUPFAM" id="SSF53474">
    <property type="entry name" value="alpha/beta-Hydrolases"/>
    <property type="match status" value="1"/>
</dbReference>
<dbReference type="InterPro" id="IPR029058">
    <property type="entry name" value="AB_hydrolase_fold"/>
</dbReference>
<dbReference type="EnsemblProtists" id="EKX41578">
    <property type="protein sequence ID" value="EKX41578"/>
    <property type="gene ID" value="GUITHDRAFT_112289"/>
</dbReference>
<keyword evidence="3" id="KW-1185">Reference proteome</keyword>
<accession>L1IZ81</accession>
<evidence type="ECO:0000313" key="2">
    <source>
        <dbReference type="EnsemblProtists" id="EKX41578"/>
    </source>
</evidence>
<dbReference type="EMBL" id="JH993022">
    <property type="protein sequence ID" value="EKX41578.1"/>
    <property type="molecule type" value="Genomic_DNA"/>
</dbReference>
<dbReference type="RefSeq" id="XP_005828558.1">
    <property type="nucleotide sequence ID" value="XM_005828501.1"/>
</dbReference>
<evidence type="ECO:0000313" key="3">
    <source>
        <dbReference type="Proteomes" id="UP000011087"/>
    </source>
</evidence>